<evidence type="ECO:0000313" key="5">
    <source>
        <dbReference type="EMBL" id="GIF58674.1"/>
    </source>
</evidence>
<protein>
    <submittedName>
        <fullName evidence="5">ABC transporter substrate-binding protein</fullName>
    </submittedName>
</protein>
<dbReference type="InterPro" id="IPR050490">
    <property type="entry name" value="Bact_solute-bd_prot1"/>
</dbReference>
<evidence type="ECO:0000313" key="6">
    <source>
        <dbReference type="Proteomes" id="UP000624325"/>
    </source>
</evidence>
<dbReference type="Proteomes" id="UP000624325">
    <property type="component" value="Unassembled WGS sequence"/>
</dbReference>
<dbReference type="PANTHER" id="PTHR43649">
    <property type="entry name" value="ARABINOSE-BINDING PROTEIN-RELATED"/>
    <property type="match status" value="1"/>
</dbReference>
<keyword evidence="6" id="KW-1185">Reference proteome</keyword>
<reference evidence="5 6" key="1">
    <citation type="submission" date="2021-01" db="EMBL/GenBank/DDBJ databases">
        <title>Whole genome shotgun sequence of Asanoa iriomotensis NBRC 100142.</title>
        <authorList>
            <person name="Komaki H."/>
            <person name="Tamura T."/>
        </authorList>
    </citation>
    <scope>NUCLEOTIDE SEQUENCE [LARGE SCALE GENOMIC DNA]</scope>
    <source>
        <strain evidence="5 6">NBRC 100142</strain>
    </source>
</reference>
<dbReference type="Gene3D" id="3.40.190.10">
    <property type="entry name" value="Periplasmic binding protein-like II"/>
    <property type="match status" value="2"/>
</dbReference>
<evidence type="ECO:0000256" key="3">
    <source>
        <dbReference type="ARBA" id="ARBA00022729"/>
    </source>
</evidence>
<accession>A0ABQ4C7G2</accession>
<dbReference type="PROSITE" id="PS51257">
    <property type="entry name" value="PROKAR_LIPOPROTEIN"/>
    <property type="match status" value="1"/>
</dbReference>
<dbReference type="SUPFAM" id="SSF53850">
    <property type="entry name" value="Periplasmic binding protein-like II"/>
    <property type="match status" value="1"/>
</dbReference>
<dbReference type="PANTHER" id="PTHR43649:SF12">
    <property type="entry name" value="DIACETYLCHITOBIOSE BINDING PROTEIN DASA"/>
    <property type="match status" value="1"/>
</dbReference>
<dbReference type="PROSITE" id="PS01037">
    <property type="entry name" value="SBP_BACTERIAL_1"/>
    <property type="match status" value="1"/>
</dbReference>
<keyword evidence="2" id="KW-0813">Transport</keyword>
<dbReference type="EMBL" id="BONC01000035">
    <property type="protein sequence ID" value="GIF58674.1"/>
    <property type="molecule type" value="Genomic_DNA"/>
</dbReference>
<evidence type="ECO:0000256" key="1">
    <source>
        <dbReference type="ARBA" id="ARBA00008520"/>
    </source>
</evidence>
<name>A0ABQ4C7G2_9ACTN</name>
<organism evidence="5 6">
    <name type="scientific">Asanoa iriomotensis</name>
    <dbReference type="NCBI Taxonomy" id="234613"/>
    <lineage>
        <taxon>Bacteria</taxon>
        <taxon>Bacillati</taxon>
        <taxon>Actinomycetota</taxon>
        <taxon>Actinomycetes</taxon>
        <taxon>Micromonosporales</taxon>
        <taxon>Micromonosporaceae</taxon>
        <taxon>Asanoa</taxon>
    </lineage>
</organism>
<comment type="caution">
    <text evidence="5">The sequence shown here is derived from an EMBL/GenBank/DDBJ whole genome shotgun (WGS) entry which is preliminary data.</text>
</comment>
<dbReference type="InterPro" id="IPR006059">
    <property type="entry name" value="SBP"/>
</dbReference>
<keyword evidence="3 4" id="KW-0732">Signal</keyword>
<evidence type="ECO:0000256" key="2">
    <source>
        <dbReference type="ARBA" id="ARBA00022448"/>
    </source>
</evidence>
<proteinExistence type="inferred from homology"/>
<evidence type="ECO:0000256" key="4">
    <source>
        <dbReference type="SAM" id="SignalP"/>
    </source>
</evidence>
<sequence>MRWAGAAAAVAVALSGCTGAEPEENVPAGQIGGNLNFWVGLDTVDDASMAKYKSIYLDPFQQQYPNVNFKLSPQNNEGLTQKIQTALAAGQGPDLIPLNSSVAIPFADAGYLADLGGLAEQENWKDTIFPWALDIGVVNEKLLVLPVSYETLVLFYNKTLFEKHGWQVPTDRASLEALADKMVAAGVTPFANANADYAGATEHVLSCMLNQVAGPGKLHDALKGQISFTDQAFVDTIELMVSYFQKGWFSGGVKQYFSTPDTQKMAKLANGQTGMFMSGSWEIGPMNEYFDDSGNQWDWAPLPPLAAGVPSNVFPLAVGDAIAVNAASKNQSAAKAYLKWKFSDKEANWQAIKEVGDLPLPFKFDAAAAPEGIDPRFLTQYTAISDASLAKRVGYVTWTSFGGAAESYLLENEDKLLTGDLSARDFLAGIDKAFKQDQEKGLIPPVFETTAR</sequence>
<gene>
    <name evidence="5" type="ORF">Air01nite_47690</name>
</gene>
<feature type="signal peptide" evidence="4">
    <location>
        <begin position="1"/>
        <end position="20"/>
    </location>
</feature>
<dbReference type="InterPro" id="IPR006061">
    <property type="entry name" value="SBP_1_CS"/>
</dbReference>
<comment type="similarity">
    <text evidence="1">Belongs to the bacterial solute-binding protein 1 family.</text>
</comment>
<dbReference type="Pfam" id="PF01547">
    <property type="entry name" value="SBP_bac_1"/>
    <property type="match status" value="1"/>
</dbReference>
<feature type="chain" id="PRO_5046496978" evidence="4">
    <location>
        <begin position="21"/>
        <end position="452"/>
    </location>
</feature>